<dbReference type="SUPFAM" id="SSF53474">
    <property type="entry name" value="alpha/beta-Hydrolases"/>
    <property type="match status" value="1"/>
</dbReference>
<feature type="domain" description="Carboxylesterase type B" evidence="4">
    <location>
        <begin position="36"/>
        <end position="546"/>
    </location>
</feature>
<protein>
    <recommendedName>
        <fullName evidence="3">Carboxylic ester hydrolase</fullName>
        <ecNumber evidence="3">3.1.1.-</ecNumber>
    </recommendedName>
</protein>
<keyword evidence="3" id="KW-0732">Signal</keyword>
<evidence type="ECO:0000256" key="1">
    <source>
        <dbReference type="ARBA" id="ARBA00005964"/>
    </source>
</evidence>
<feature type="signal peptide" evidence="3">
    <location>
        <begin position="1"/>
        <end position="19"/>
    </location>
</feature>
<proteinExistence type="inferred from homology"/>
<name>A0A9Q0AML9_9PEZI</name>
<dbReference type="InterPro" id="IPR019826">
    <property type="entry name" value="Carboxylesterase_B_AS"/>
</dbReference>
<evidence type="ECO:0000313" key="6">
    <source>
        <dbReference type="Proteomes" id="UP000829685"/>
    </source>
</evidence>
<dbReference type="GO" id="GO:0016787">
    <property type="term" value="F:hydrolase activity"/>
    <property type="evidence" value="ECO:0007669"/>
    <property type="project" value="UniProtKB-KW"/>
</dbReference>
<evidence type="ECO:0000256" key="2">
    <source>
        <dbReference type="ARBA" id="ARBA00022801"/>
    </source>
</evidence>
<dbReference type="InterPro" id="IPR002018">
    <property type="entry name" value="CarbesteraseB"/>
</dbReference>
<dbReference type="PANTHER" id="PTHR11559">
    <property type="entry name" value="CARBOXYLESTERASE"/>
    <property type="match status" value="1"/>
</dbReference>
<dbReference type="Proteomes" id="UP000829685">
    <property type="component" value="Unassembled WGS sequence"/>
</dbReference>
<organism evidence="5 6">
    <name type="scientific">Neoarthrinium moseri</name>
    <dbReference type="NCBI Taxonomy" id="1658444"/>
    <lineage>
        <taxon>Eukaryota</taxon>
        <taxon>Fungi</taxon>
        <taxon>Dikarya</taxon>
        <taxon>Ascomycota</taxon>
        <taxon>Pezizomycotina</taxon>
        <taxon>Sordariomycetes</taxon>
        <taxon>Xylariomycetidae</taxon>
        <taxon>Amphisphaeriales</taxon>
        <taxon>Apiosporaceae</taxon>
        <taxon>Neoarthrinium</taxon>
    </lineage>
</organism>
<keyword evidence="2 3" id="KW-0378">Hydrolase</keyword>
<dbReference type="Pfam" id="PF00135">
    <property type="entry name" value="COesterase"/>
    <property type="match status" value="1"/>
</dbReference>
<dbReference type="Gene3D" id="3.40.50.1820">
    <property type="entry name" value="alpha/beta hydrolase"/>
    <property type="match status" value="1"/>
</dbReference>
<comment type="caution">
    <text evidence="5">The sequence shown here is derived from an EMBL/GenBank/DDBJ whole genome shotgun (WGS) entry which is preliminary data.</text>
</comment>
<dbReference type="InterPro" id="IPR029058">
    <property type="entry name" value="AB_hydrolase_fold"/>
</dbReference>
<evidence type="ECO:0000313" key="5">
    <source>
        <dbReference type="EMBL" id="KAI1864706.1"/>
    </source>
</evidence>
<comment type="similarity">
    <text evidence="1 3">Belongs to the type-B carboxylesterase/lipase family.</text>
</comment>
<keyword evidence="6" id="KW-1185">Reference proteome</keyword>
<accession>A0A9Q0AML9</accession>
<dbReference type="InterPro" id="IPR050309">
    <property type="entry name" value="Type-B_Carboxylest/Lipase"/>
</dbReference>
<dbReference type="EMBL" id="JAFIMR010000023">
    <property type="protein sequence ID" value="KAI1864706.1"/>
    <property type="molecule type" value="Genomic_DNA"/>
</dbReference>
<sequence>MHSIRGALILGALPYLATSIAIEGRQSQDTSISNGAPVVSLTNGTYNGRYSAEYDQDFFLGIPFAQPPVGSLRFVAPQPLNSTFDTRNATEYGPECIGYGFDQWILGNYISEDCLTLNVVRPEGTVEGDDLPVAVWIHGGTFKVGGGFDPRYNLSFIVEQSVKQGTPMIAVSIQYRLSNWGWMFSQELSDAGAGNLGLRDQRLALQWVQENIGAFGGSRSKVTVWGESAGAFSIGYHLMAYGGRDDGLFSQAILQSGSSAAVKLTNASQWQPYFDAVVKDVGCNKTASVLGCLRELPWETLNNVFNSTTFPFAIPGIGAHIDGDVISEQGHTPLRTGNFVKVPMLMGINTDEGASFATQGINTEDQFVSFIRGTGVNSTIANETARFYPDVPDLGLPATLKGRPEASPWGLQWKRMVAFYGDVLFHSGRRLMADAYARAGLPVYSYRFNVLVNGNLAQQGANHFKDVGFVFHNTRGDGYGFPGGLANPFGGKGPEYYELSDIMSGLWIAFITSGNPNNYKFNSPCLKWPLYELESPKNLVFDVNVTSLLYQERDDYRQREISYINDVWHP</sequence>
<evidence type="ECO:0000256" key="3">
    <source>
        <dbReference type="RuleBase" id="RU361235"/>
    </source>
</evidence>
<dbReference type="PROSITE" id="PS00941">
    <property type="entry name" value="CARBOXYLESTERASE_B_2"/>
    <property type="match status" value="1"/>
</dbReference>
<dbReference type="InterPro" id="IPR019819">
    <property type="entry name" value="Carboxylesterase_B_CS"/>
</dbReference>
<dbReference type="AlphaFoldDB" id="A0A9Q0AML9"/>
<evidence type="ECO:0000259" key="4">
    <source>
        <dbReference type="Pfam" id="PF00135"/>
    </source>
</evidence>
<dbReference type="EC" id="3.1.1.-" evidence="3"/>
<gene>
    <name evidence="5" type="ORF">JX265_008430</name>
</gene>
<dbReference type="PROSITE" id="PS00122">
    <property type="entry name" value="CARBOXYLESTERASE_B_1"/>
    <property type="match status" value="1"/>
</dbReference>
<reference evidence="5" key="1">
    <citation type="submission" date="2021-03" db="EMBL/GenBank/DDBJ databases">
        <title>Revisited historic fungal species revealed as producer of novel bioactive compounds through whole genome sequencing and comparative genomics.</title>
        <authorList>
            <person name="Vignolle G.A."/>
            <person name="Hochenegger N."/>
            <person name="Mach R.L."/>
            <person name="Mach-Aigner A.R."/>
            <person name="Javad Rahimi M."/>
            <person name="Salim K.A."/>
            <person name="Chan C.M."/>
            <person name="Lim L.B.L."/>
            <person name="Cai F."/>
            <person name="Druzhinina I.S."/>
            <person name="U'Ren J.M."/>
            <person name="Derntl C."/>
        </authorList>
    </citation>
    <scope>NUCLEOTIDE SEQUENCE</scope>
    <source>
        <strain evidence="5">TUCIM 5799</strain>
    </source>
</reference>
<feature type="chain" id="PRO_5040531352" description="Carboxylic ester hydrolase" evidence="3">
    <location>
        <begin position="20"/>
        <end position="570"/>
    </location>
</feature>